<protein>
    <submittedName>
        <fullName evidence="1">Uncharacterized protein</fullName>
    </submittedName>
</protein>
<sequence length="215" mass="24315">DVDMVVCTPLPQEEVKRRIAAHNERVHLVPSKTPGMNYRVLRYGTDASDSCSALKLIKVDVLVAEENLCIPSITSDRILHVNGWPLPPLSFLFLLRLQGWSDHRHAELDHHREKTEVDVTDLSLHLVPYCLASAIAGGRTLWDDAQQYLPDRFLRLSRARAAAFVYEHPWAADDWATLGFPATELEIRRPIASPFSLLVEYETETESEESDISSS</sequence>
<organism evidence="1 2">
    <name type="scientific">Exidia glandulosa HHB12029</name>
    <dbReference type="NCBI Taxonomy" id="1314781"/>
    <lineage>
        <taxon>Eukaryota</taxon>
        <taxon>Fungi</taxon>
        <taxon>Dikarya</taxon>
        <taxon>Basidiomycota</taxon>
        <taxon>Agaricomycotina</taxon>
        <taxon>Agaricomycetes</taxon>
        <taxon>Auriculariales</taxon>
        <taxon>Exidiaceae</taxon>
        <taxon>Exidia</taxon>
    </lineage>
</organism>
<evidence type="ECO:0000313" key="1">
    <source>
        <dbReference type="EMBL" id="KZV85964.1"/>
    </source>
</evidence>
<dbReference type="InParanoid" id="A0A165E327"/>
<dbReference type="Proteomes" id="UP000077266">
    <property type="component" value="Unassembled WGS sequence"/>
</dbReference>
<gene>
    <name evidence="1" type="ORF">EXIGLDRAFT_622428</name>
</gene>
<accession>A0A165E327</accession>
<dbReference type="EMBL" id="KV426170">
    <property type="protein sequence ID" value="KZV85964.1"/>
    <property type="molecule type" value="Genomic_DNA"/>
</dbReference>
<reference evidence="1 2" key="1">
    <citation type="journal article" date="2016" name="Mol. Biol. Evol.">
        <title>Comparative Genomics of Early-Diverging Mushroom-Forming Fungi Provides Insights into the Origins of Lignocellulose Decay Capabilities.</title>
        <authorList>
            <person name="Nagy L.G."/>
            <person name="Riley R."/>
            <person name="Tritt A."/>
            <person name="Adam C."/>
            <person name="Daum C."/>
            <person name="Floudas D."/>
            <person name="Sun H."/>
            <person name="Yadav J.S."/>
            <person name="Pangilinan J."/>
            <person name="Larsson K.H."/>
            <person name="Matsuura K."/>
            <person name="Barry K."/>
            <person name="Labutti K."/>
            <person name="Kuo R."/>
            <person name="Ohm R.A."/>
            <person name="Bhattacharya S.S."/>
            <person name="Shirouzu T."/>
            <person name="Yoshinaga Y."/>
            <person name="Martin F.M."/>
            <person name="Grigoriev I.V."/>
            <person name="Hibbett D.S."/>
        </authorList>
    </citation>
    <scope>NUCLEOTIDE SEQUENCE [LARGE SCALE GENOMIC DNA]</scope>
    <source>
        <strain evidence="1 2">HHB12029</strain>
    </source>
</reference>
<proteinExistence type="predicted"/>
<evidence type="ECO:0000313" key="2">
    <source>
        <dbReference type="Proteomes" id="UP000077266"/>
    </source>
</evidence>
<keyword evidence="2" id="KW-1185">Reference proteome</keyword>
<dbReference type="AlphaFoldDB" id="A0A165E327"/>
<feature type="non-terminal residue" evidence="1">
    <location>
        <position position="1"/>
    </location>
</feature>
<dbReference type="OrthoDB" id="3133286at2759"/>
<name>A0A165E327_EXIGL</name>